<sequence>MGSRSPHLLICDLFPPYGLVSHDPWDSTLWTSSAPMAWPPGHLFPRTGDIRDPRFAEPPGVERRNEWLQGRRYVVGPSVPFPAWRTVSSFSPVYDKATRREASREAFPGHHHPQETANQADQLEHAEMRLYDGHLLVCVLQQRRLVLLPLLYHRSGQQDRPLLLFLATLPRLSSAVASPSPAQ</sequence>
<dbReference type="AlphaFoldDB" id="A0A384DMC1"/>
<proteinExistence type="predicted"/>
<evidence type="ECO:0000313" key="2">
    <source>
        <dbReference type="RefSeq" id="XP_008708161.1"/>
    </source>
</evidence>
<keyword evidence="1" id="KW-1185">Reference proteome</keyword>
<evidence type="ECO:0000313" key="1">
    <source>
        <dbReference type="Proteomes" id="UP000261680"/>
    </source>
</evidence>
<dbReference type="KEGG" id="umr:103680404"/>
<dbReference type="GeneID" id="103680404"/>
<organism evidence="1 2">
    <name type="scientific">Ursus maritimus</name>
    <name type="common">Polar bear</name>
    <name type="synonym">Thalarctos maritimus</name>
    <dbReference type="NCBI Taxonomy" id="29073"/>
    <lineage>
        <taxon>Eukaryota</taxon>
        <taxon>Metazoa</taxon>
        <taxon>Chordata</taxon>
        <taxon>Craniata</taxon>
        <taxon>Vertebrata</taxon>
        <taxon>Euteleostomi</taxon>
        <taxon>Mammalia</taxon>
        <taxon>Eutheria</taxon>
        <taxon>Laurasiatheria</taxon>
        <taxon>Carnivora</taxon>
        <taxon>Caniformia</taxon>
        <taxon>Ursidae</taxon>
        <taxon>Ursus</taxon>
    </lineage>
</organism>
<dbReference type="CTD" id="100506374"/>
<accession>A0A384DMC1</accession>
<reference evidence="2" key="1">
    <citation type="submission" date="2025-08" db="UniProtKB">
        <authorList>
            <consortium name="RefSeq"/>
        </authorList>
    </citation>
    <scope>IDENTIFICATION</scope>
    <source>
        <tissue evidence="2">Whole blood</tissue>
    </source>
</reference>
<gene>
    <name evidence="2" type="primary">EDDM13</name>
</gene>
<dbReference type="RefSeq" id="XP_008708161.1">
    <property type="nucleotide sequence ID" value="XM_008709939.2"/>
</dbReference>
<protein>
    <submittedName>
        <fullName evidence="2">Epididymal protein 13 isoform X1</fullName>
    </submittedName>
</protein>
<name>A0A384DMC1_URSMA</name>
<dbReference type="Proteomes" id="UP000261680">
    <property type="component" value="Unplaced"/>
</dbReference>